<sequence length="149" mass="16536">MQNDAPCGGTGRGEWWVDLRVQASRRWTHGGRRRAGREAAGWWNGNRAAVRRVEGWMTTCPCAGAIARRGENGQPDDTTASTTVRLKFRLCLLGERVASMQLALQPVLFLPFNCQLGHISFNAYFNSDQALLSRAPDFVPTCTVSLNVR</sequence>
<keyword evidence="2" id="KW-1185">Reference proteome</keyword>
<gene>
    <name evidence="1" type="ORF">CALVIDRAFT_46406</name>
</gene>
<reference evidence="1 2" key="1">
    <citation type="journal article" date="2016" name="Mol. Biol. Evol.">
        <title>Comparative Genomics of Early-Diverging Mushroom-Forming Fungi Provides Insights into the Origins of Lignocellulose Decay Capabilities.</title>
        <authorList>
            <person name="Nagy L.G."/>
            <person name="Riley R."/>
            <person name="Tritt A."/>
            <person name="Adam C."/>
            <person name="Daum C."/>
            <person name="Floudas D."/>
            <person name="Sun H."/>
            <person name="Yadav J.S."/>
            <person name="Pangilinan J."/>
            <person name="Larsson K.H."/>
            <person name="Matsuura K."/>
            <person name="Barry K."/>
            <person name="Labutti K."/>
            <person name="Kuo R."/>
            <person name="Ohm R.A."/>
            <person name="Bhattacharya S.S."/>
            <person name="Shirouzu T."/>
            <person name="Yoshinaga Y."/>
            <person name="Martin F.M."/>
            <person name="Grigoriev I.V."/>
            <person name="Hibbett D.S."/>
        </authorList>
    </citation>
    <scope>NUCLEOTIDE SEQUENCE [LARGE SCALE GENOMIC DNA]</scope>
    <source>
        <strain evidence="1 2">TUFC12733</strain>
    </source>
</reference>
<dbReference type="AlphaFoldDB" id="A0A167FLI2"/>
<evidence type="ECO:0000313" key="1">
    <source>
        <dbReference type="EMBL" id="KZO89625.1"/>
    </source>
</evidence>
<name>A0A167FLI2_CALVF</name>
<dbReference type="EMBL" id="KV417375">
    <property type="protein sequence ID" value="KZO89625.1"/>
    <property type="molecule type" value="Genomic_DNA"/>
</dbReference>
<protein>
    <submittedName>
        <fullName evidence="1">Uncharacterized protein</fullName>
    </submittedName>
</protein>
<dbReference type="Proteomes" id="UP000076738">
    <property type="component" value="Unassembled WGS sequence"/>
</dbReference>
<accession>A0A167FLI2</accession>
<organism evidence="1 2">
    <name type="scientific">Calocera viscosa (strain TUFC12733)</name>
    <dbReference type="NCBI Taxonomy" id="1330018"/>
    <lineage>
        <taxon>Eukaryota</taxon>
        <taxon>Fungi</taxon>
        <taxon>Dikarya</taxon>
        <taxon>Basidiomycota</taxon>
        <taxon>Agaricomycotina</taxon>
        <taxon>Dacrymycetes</taxon>
        <taxon>Dacrymycetales</taxon>
        <taxon>Dacrymycetaceae</taxon>
        <taxon>Calocera</taxon>
    </lineage>
</organism>
<evidence type="ECO:0000313" key="2">
    <source>
        <dbReference type="Proteomes" id="UP000076738"/>
    </source>
</evidence>
<proteinExistence type="predicted"/>